<proteinExistence type="predicted"/>
<comment type="caution">
    <text evidence="2">The sequence shown here is derived from an EMBL/GenBank/DDBJ whole genome shotgun (WGS) entry which is preliminary data.</text>
</comment>
<evidence type="ECO:0000313" key="2">
    <source>
        <dbReference type="EMBL" id="KAD5960430.1"/>
    </source>
</evidence>
<dbReference type="EMBL" id="SZYD01000006">
    <property type="protein sequence ID" value="KAD5960430.1"/>
    <property type="molecule type" value="Genomic_DNA"/>
</dbReference>
<dbReference type="Proteomes" id="UP000326396">
    <property type="component" value="Linkage Group LG14"/>
</dbReference>
<organism evidence="2 3">
    <name type="scientific">Mikania micrantha</name>
    <name type="common">bitter vine</name>
    <dbReference type="NCBI Taxonomy" id="192012"/>
    <lineage>
        <taxon>Eukaryota</taxon>
        <taxon>Viridiplantae</taxon>
        <taxon>Streptophyta</taxon>
        <taxon>Embryophyta</taxon>
        <taxon>Tracheophyta</taxon>
        <taxon>Spermatophyta</taxon>
        <taxon>Magnoliopsida</taxon>
        <taxon>eudicotyledons</taxon>
        <taxon>Gunneridae</taxon>
        <taxon>Pentapetalae</taxon>
        <taxon>asterids</taxon>
        <taxon>campanulids</taxon>
        <taxon>Asterales</taxon>
        <taxon>Asteraceae</taxon>
        <taxon>Asteroideae</taxon>
        <taxon>Heliantheae alliance</taxon>
        <taxon>Eupatorieae</taxon>
        <taxon>Mikania</taxon>
    </lineage>
</organism>
<evidence type="ECO:0000256" key="1">
    <source>
        <dbReference type="SAM" id="MobiDB-lite"/>
    </source>
</evidence>
<protein>
    <submittedName>
        <fullName evidence="2">Uncharacterized protein</fullName>
    </submittedName>
</protein>
<reference evidence="2 3" key="1">
    <citation type="submission" date="2019-05" db="EMBL/GenBank/DDBJ databases">
        <title>Mikania micrantha, genome provides insights into the molecular mechanism of rapid growth.</title>
        <authorList>
            <person name="Liu B."/>
        </authorList>
    </citation>
    <scope>NUCLEOTIDE SEQUENCE [LARGE SCALE GENOMIC DNA]</scope>
    <source>
        <strain evidence="2">NLD-2019</strain>
        <tissue evidence="2">Leaf</tissue>
    </source>
</reference>
<sequence>MSSSSRASKGSHEKPFSRASGGYEAGPGGQILPHPNLRVFSFAELKTATGTCNSSNRVLGNLRDVKMRVE</sequence>
<evidence type="ECO:0000313" key="3">
    <source>
        <dbReference type="Proteomes" id="UP000326396"/>
    </source>
</evidence>
<keyword evidence="3" id="KW-1185">Reference proteome</keyword>
<name>A0A5N6P5Z8_9ASTR</name>
<accession>A0A5N6P5Z8</accession>
<gene>
    <name evidence="2" type="ORF">E3N88_11902</name>
</gene>
<feature type="region of interest" description="Disordered" evidence="1">
    <location>
        <begin position="1"/>
        <end position="30"/>
    </location>
</feature>
<dbReference type="AlphaFoldDB" id="A0A5N6P5Z8"/>